<dbReference type="GO" id="GO:0008184">
    <property type="term" value="F:glycogen phosphorylase activity"/>
    <property type="evidence" value="ECO:0007669"/>
    <property type="project" value="InterPro"/>
</dbReference>
<keyword evidence="5" id="KW-0328">Glycosyltransferase</keyword>
<evidence type="ECO:0000256" key="1">
    <source>
        <dbReference type="ARBA" id="ARBA00006047"/>
    </source>
</evidence>
<evidence type="ECO:0000256" key="4">
    <source>
        <dbReference type="ARBA" id="ARBA00046783"/>
    </source>
</evidence>
<dbReference type="OrthoDB" id="9215500at2759"/>
<dbReference type="PANTHER" id="PTHR11468">
    <property type="entry name" value="GLYCOGEN PHOSPHORYLASE"/>
    <property type="match status" value="1"/>
</dbReference>
<reference evidence="7" key="1">
    <citation type="submission" date="2017-01" db="EMBL/GenBank/DDBJ databases">
        <title>Comparative genomics of anhydrobiosis in the tardigrade Hypsibius dujardini.</title>
        <authorList>
            <person name="Yoshida Y."/>
            <person name="Koutsovoulos G."/>
            <person name="Laetsch D."/>
            <person name="Stevens L."/>
            <person name="Kumar S."/>
            <person name="Horikawa D."/>
            <person name="Ishino K."/>
            <person name="Komine S."/>
            <person name="Tomita M."/>
            <person name="Blaxter M."/>
            <person name="Arakawa K."/>
        </authorList>
    </citation>
    <scope>NUCLEOTIDE SEQUENCE [LARGE SCALE GENOMIC DNA]</scope>
    <source>
        <strain evidence="7">Z151</strain>
    </source>
</reference>
<comment type="function">
    <text evidence="3 5">Allosteric enzyme that catalyzes the rate-limiting step in glycogen catabolism, the phosphorolytic cleavage of glycogen to produce glucose-1-phosphate, and plays a central role in maintaining cellular and organismal glucose homeostasis.</text>
</comment>
<comment type="catalytic activity">
    <reaction evidence="2">
        <text>[(1-&gt;4)-alpha-D-glucosyl](n) + phosphate = [(1-&gt;4)-alpha-D-glucosyl](n-1) + alpha-D-glucose 1-phosphate</text>
        <dbReference type="Rhea" id="RHEA:41732"/>
        <dbReference type="Rhea" id="RHEA-COMP:9584"/>
        <dbReference type="Rhea" id="RHEA-COMP:9586"/>
        <dbReference type="ChEBI" id="CHEBI:15444"/>
        <dbReference type="ChEBI" id="CHEBI:43474"/>
        <dbReference type="ChEBI" id="CHEBI:58601"/>
        <dbReference type="EC" id="2.4.1.1"/>
    </reaction>
    <physiologicalReaction direction="left-to-right" evidence="2">
        <dbReference type="Rhea" id="RHEA:41733"/>
    </physiologicalReaction>
</comment>
<dbReference type="GO" id="GO:0030170">
    <property type="term" value="F:pyridoxal phosphate binding"/>
    <property type="evidence" value="ECO:0007669"/>
    <property type="project" value="TreeGrafter"/>
</dbReference>
<keyword evidence="5" id="KW-0119">Carbohydrate metabolism</keyword>
<dbReference type="PANTHER" id="PTHR11468:SF3">
    <property type="entry name" value="GLYCOGEN PHOSPHORYLASE, LIVER FORM"/>
    <property type="match status" value="1"/>
</dbReference>
<dbReference type="InterPro" id="IPR000811">
    <property type="entry name" value="Glyco_trans_35"/>
</dbReference>
<dbReference type="GO" id="GO:0005737">
    <property type="term" value="C:cytoplasm"/>
    <property type="evidence" value="ECO:0007669"/>
    <property type="project" value="TreeGrafter"/>
</dbReference>
<proteinExistence type="inferred from homology"/>
<comment type="similarity">
    <text evidence="1 5">Belongs to the glycogen phosphorylase family.</text>
</comment>
<gene>
    <name evidence="6" type="ORF">BV898_05229</name>
</gene>
<name>A0A1W0X0A3_HYPEX</name>
<keyword evidence="7" id="KW-1185">Reference proteome</keyword>
<dbReference type="Pfam" id="PF00343">
    <property type="entry name" value="Phosphorylase"/>
    <property type="match status" value="1"/>
</dbReference>
<evidence type="ECO:0000256" key="5">
    <source>
        <dbReference type="RuleBase" id="RU000587"/>
    </source>
</evidence>
<evidence type="ECO:0000313" key="6">
    <source>
        <dbReference type="EMBL" id="OQV20889.1"/>
    </source>
</evidence>
<dbReference type="AlphaFoldDB" id="A0A1W0X0A3"/>
<protein>
    <recommendedName>
        <fullName evidence="5">Alpha-1,4 glucan phosphorylase</fullName>
        <ecNumber evidence="5">2.4.1.1</ecNumber>
    </recommendedName>
</protein>
<dbReference type="GO" id="GO:0005980">
    <property type="term" value="P:glycogen catabolic process"/>
    <property type="evidence" value="ECO:0007669"/>
    <property type="project" value="TreeGrafter"/>
</dbReference>
<sequence>MSKRCLIETSQKMNGVAAIHSEILKNDLFKNFYELWPEKFQNKTNGITPRRWLVNCNPDLGDFICEKVGPVDQWIRNMELLQSLKNSVNDHGILTALMKIKLENKRRFAQLVKKQYNIEINPEAMFDIQVRSLSA</sequence>
<accession>A0A1W0X0A3</accession>
<dbReference type="Proteomes" id="UP000192578">
    <property type="component" value="Unassembled WGS sequence"/>
</dbReference>
<evidence type="ECO:0000313" key="7">
    <source>
        <dbReference type="Proteomes" id="UP000192578"/>
    </source>
</evidence>
<organism evidence="6 7">
    <name type="scientific">Hypsibius exemplaris</name>
    <name type="common">Freshwater tardigrade</name>
    <dbReference type="NCBI Taxonomy" id="2072580"/>
    <lineage>
        <taxon>Eukaryota</taxon>
        <taxon>Metazoa</taxon>
        <taxon>Ecdysozoa</taxon>
        <taxon>Tardigrada</taxon>
        <taxon>Eutardigrada</taxon>
        <taxon>Parachela</taxon>
        <taxon>Hypsibioidea</taxon>
        <taxon>Hypsibiidae</taxon>
        <taxon>Hypsibius</taxon>
    </lineage>
</organism>
<keyword evidence="5" id="KW-0808">Transferase</keyword>
<dbReference type="EMBL" id="MTYJ01000027">
    <property type="protein sequence ID" value="OQV20889.1"/>
    <property type="molecule type" value="Genomic_DNA"/>
</dbReference>
<evidence type="ECO:0000256" key="2">
    <source>
        <dbReference type="ARBA" id="ARBA00036074"/>
    </source>
</evidence>
<comment type="subunit">
    <text evidence="4">Homodimer; enzymatically active. Interacts with PPP1R3B; recruits the phosphatase PP1 which dephosphorylates and inactivates PYGL/glycogen phosphorylase.</text>
</comment>
<evidence type="ECO:0000256" key="3">
    <source>
        <dbReference type="ARBA" id="ARBA00037413"/>
    </source>
</evidence>
<keyword evidence="5" id="KW-0663">Pyridoxal phosphate</keyword>
<dbReference type="SUPFAM" id="SSF53756">
    <property type="entry name" value="UDP-Glycosyltransferase/glycogen phosphorylase"/>
    <property type="match status" value="1"/>
</dbReference>
<dbReference type="EC" id="2.4.1.1" evidence="5"/>
<comment type="cofactor">
    <cofactor evidence="5">
        <name>pyridoxal 5'-phosphate</name>
        <dbReference type="ChEBI" id="CHEBI:597326"/>
    </cofactor>
</comment>
<comment type="caution">
    <text evidence="6">The sequence shown here is derived from an EMBL/GenBank/DDBJ whole genome shotgun (WGS) entry which is preliminary data.</text>
</comment>
<dbReference type="Gene3D" id="3.40.50.2000">
    <property type="entry name" value="Glycogen Phosphorylase B"/>
    <property type="match status" value="2"/>
</dbReference>